<evidence type="ECO:0000313" key="1">
    <source>
        <dbReference type="EMBL" id="AEB12824.1"/>
    </source>
</evidence>
<dbReference type="HOGENOM" id="CLU_346074_0_0_0"/>
<proteinExistence type="predicted"/>
<dbReference type="EMBL" id="CP002630">
    <property type="protein sequence ID" value="AEB12824.1"/>
    <property type="molecule type" value="Genomic_DNA"/>
</dbReference>
<evidence type="ECO:0000313" key="2">
    <source>
        <dbReference type="Proteomes" id="UP000007030"/>
    </source>
</evidence>
<name>F2NPP8_MARHT</name>
<dbReference type="AlphaFoldDB" id="F2NPP8"/>
<dbReference type="RefSeq" id="WP_013704869.1">
    <property type="nucleotide sequence ID" value="NC_015387.1"/>
</dbReference>
<dbReference type="STRING" id="869210.Marky_2099"/>
<sequence>MFWSWLERVQAILTSAAKPLAVVADERFGLPYVLAELAAAGRVVWVHLWEGDDLDRVATGNRLAEALNRYAGTRLYDLGHPARALLATLEAEGPPRVTLVVSGAEHNPELALRLGRVWGYSSTILAGAGLALEVSARVGAAELALTWPEARQGAQELGELPEGQVRSFWEEAEGAYEPFRQRLHEALGYPPLLRPYPDGPRPSPASAGRLEPQRWLTLLLRQDRLTEAFALAVKHAPETALAIAEAAVEAFLKRGEYAQLAVLLEELMARYPEEAVLLRGWYEAQVGLGRSELAAARVRVFLEQREDPDLEALLALFSGEARTPWERAATPYTLLAKGVVEWRRSRAGAGECAPSTARAARLAAERGKGRLAVVAATRTARLLLAQGRYREALFWAEWALEGMETHGVYGANERLNALSAWAQARALLGKTEGVTSRLERARAWVGGASPKLKRRFCETLAHLYLAIGEAGRAVALWEAFFREWPDLPHRARYGGGYALALWAAGEDAAAQVEAERAAALARPLVRRRDLFSHTALAALLSEQEPQRALEVVQDLEPALKQPGFCAGWGLRLWLSAAAARTRLGEGEAAGRALRRARPYLQDLAVPAGLAFVLGKAAAFAEVVAGAGSGERLELHLLGDAPRVLWRGRPLRLSLRSLELLVALVLRGPRSGEALMLDVYGDAGNLNRLKVAVAKLRASVPLRSRPYALAVPVWADFLEVERLLAAGRLREAVALYRGPLLPRSTAPVVMEQRGVLEELLRQTALAHPGDPAALEVAVRLGDDLELWEAVLRAMDRRDPQAALAAAQVQRLRAEWGG</sequence>
<gene>
    <name evidence="1" type="ordered locus">Marky_2099</name>
</gene>
<dbReference type="eggNOG" id="COG3629">
    <property type="taxonomic scope" value="Bacteria"/>
</dbReference>
<dbReference type="KEGG" id="mhd:Marky_2099"/>
<accession>F2NPP8</accession>
<keyword evidence="2" id="KW-1185">Reference proteome</keyword>
<dbReference type="OrthoDB" id="29896at2"/>
<protein>
    <submittedName>
        <fullName evidence="1">Transcriptional regulator domain-containing protein</fullName>
    </submittedName>
</protein>
<reference evidence="1 2" key="1">
    <citation type="journal article" date="2012" name="Stand. Genomic Sci.">
        <title>Complete genome sequence of the aerobic, heterotroph Marinithermus hydrothermalis type strain (T1(T)) from a deep-sea hydrothermal vent chimney.</title>
        <authorList>
            <person name="Copeland A."/>
            <person name="Gu W."/>
            <person name="Yasawong M."/>
            <person name="Lapidus A."/>
            <person name="Lucas S."/>
            <person name="Deshpande S."/>
            <person name="Pagani I."/>
            <person name="Tapia R."/>
            <person name="Cheng J.F."/>
            <person name="Goodwin L.A."/>
            <person name="Pitluck S."/>
            <person name="Liolios K."/>
            <person name="Ivanova N."/>
            <person name="Mavromatis K."/>
            <person name="Mikhailova N."/>
            <person name="Pati A."/>
            <person name="Chen A."/>
            <person name="Palaniappan K."/>
            <person name="Land M."/>
            <person name="Pan C."/>
            <person name="Brambilla E.M."/>
            <person name="Rohde M."/>
            <person name="Tindall B.J."/>
            <person name="Sikorski J."/>
            <person name="Goker M."/>
            <person name="Detter J.C."/>
            <person name="Bristow J."/>
            <person name="Eisen J.A."/>
            <person name="Markowitz V."/>
            <person name="Hugenholtz P."/>
            <person name="Kyrpides N.C."/>
            <person name="Klenk H.P."/>
            <person name="Woyke T."/>
        </authorList>
    </citation>
    <scope>NUCLEOTIDE SEQUENCE [LARGE SCALE GENOMIC DNA]</scope>
    <source>
        <strain evidence="2">DSM 14884 / JCM 11576 / T1</strain>
    </source>
</reference>
<organism evidence="1 2">
    <name type="scientific">Marinithermus hydrothermalis (strain DSM 14884 / JCM 11576 / T1)</name>
    <dbReference type="NCBI Taxonomy" id="869210"/>
    <lineage>
        <taxon>Bacteria</taxon>
        <taxon>Thermotogati</taxon>
        <taxon>Deinococcota</taxon>
        <taxon>Deinococci</taxon>
        <taxon>Thermales</taxon>
        <taxon>Thermaceae</taxon>
        <taxon>Marinithermus</taxon>
    </lineage>
</organism>
<dbReference type="Proteomes" id="UP000007030">
    <property type="component" value="Chromosome"/>
</dbReference>